<dbReference type="EMBL" id="CM042010">
    <property type="protein sequence ID" value="KAI3780633.1"/>
    <property type="molecule type" value="Genomic_DNA"/>
</dbReference>
<proteinExistence type="predicted"/>
<dbReference type="Proteomes" id="UP001055811">
    <property type="component" value="Linkage Group LG02"/>
</dbReference>
<sequence length="66" mass="7403">MVVAVAIAVDVRLSGLIPSFPRCLSFLGATDLQCYVRDGGGRREGKKYRDIEGRLGRFEEWGRTKE</sequence>
<name>A0ACB9GC47_CICIN</name>
<gene>
    <name evidence="1" type="ORF">L2E82_10618</name>
</gene>
<evidence type="ECO:0000313" key="2">
    <source>
        <dbReference type="Proteomes" id="UP001055811"/>
    </source>
</evidence>
<reference evidence="2" key="1">
    <citation type="journal article" date="2022" name="Mol. Ecol. Resour.">
        <title>The genomes of chicory, endive, great burdock and yacon provide insights into Asteraceae palaeo-polyploidization history and plant inulin production.</title>
        <authorList>
            <person name="Fan W."/>
            <person name="Wang S."/>
            <person name="Wang H."/>
            <person name="Wang A."/>
            <person name="Jiang F."/>
            <person name="Liu H."/>
            <person name="Zhao H."/>
            <person name="Xu D."/>
            <person name="Zhang Y."/>
        </authorList>
    </citation>
    <scope>NUCLEOTIDE SEQUENCE [LARGE SCALE GENOMIC DNA]</scope>
    <source>
        <strain evidence="2">cv. Punajuju</strain>
    </source>
</reference>
<organism evidence="1 2">
    <name type="scientific">Cichorium intybus</name>
    <name type="common">Chicory</name>
    <dbReference type="NCBI Taxonomy" id="13427"/>
    <lineage>
        <taxon>Eukaryota</taxon>
        <taxon>Viridiplantae</taxon>
        <taxon>Streptophyta</taxon>
        <taxon>Embryophyta</taxon>
        <taxon>Tracheophyta</taxon>
        <taxon>Spermatophyta</taxon>
        <taxon>Magnoliopsida</taxon>
        <taxon>eudicotyledons</taxon>
        <taxon>Gunneridae</taxon>
        <taxon>Pentapetalae</taxon>
        <taxon>asterids</taxon>
        <taxon>campanulids</taxon>
        <taxon>Asterales</taxon>
        <taxon>Asteraceae</taxon>
        <taxon>Cichorioideae</taxon>
        <taxon>Cichorieae</taxon>
        <taxon>Cichoriinae</taxon>
        <taxon>Cichorium</taxon>
    </lineage>
</organism>
<accession>A0ACB9GC47</accession>
<reference evidence="1 2" key="2">
    <citation type="journal article" date="2022" name="Mol. Ecol. Resour.">
        <title>The genomes of chicory, endive, great burdock and yacon provide insights into Asteraceae paleo-polyploidization history and plant inulin production.</title>
        <authorList>
            <person name="Fan W."/>
            <person name="Wang S."/>
            <person name="Wang H."/>
            <person name="Wang A."/>
            <person name="Jiang F."/>
            <person name="Liu H."/>
            <person name="Zhao H."/>
            <person name="Xu D."/>
            <person name="Zhang Y."/>
        </authorList>
    </citation>
    <scope>NUCLEOTIDE SEQUENCE [LARGE SCALE GENOMIC DNA]</scope>
    <source>
        <strain evidence="2">cv. Punajuju</strain>
        <tissue evidence="1">Leaves</tissue>
    </source>
</reference>
<comment type="caution">
    <text evidence="1">The sequence shown here is derived from an EMBL/GenBank/DDBJ whole genome shotgun (WGS) entry which is preliminary data.</text>
</comment>
<keyword evidence="2" id="KW-1185">Reference proteome</keyword>
<evidence type="ECO:0000313" key="1">
    <source>
        <dbReference type="EMBL" id="KAI3780633.1"/>
    </source>
</evidence>
<protein>
    <submittedName>
        <fullName evidence="1">Uncharacterized protein</fullName>
    </submittedName>
</protein>